<keyword evidence="3 7" id="KW-0378">Hydrolase</keyword>
<keyword evidence="5 7" id="KW-0443">Lipid metabolism</keyword>
<dbReference type="PANTHER" id="PTHR12370:SF3">
    <property type="entry name" value="PHOSPHOLIPASE B-LIKE 2-RELATED"/>
    <property type="match status" value="1"/>
</dbReference>
<evidence type="ECO:0000256" key="3">
    <source>
        <dbReference type="ARBA" id="ARBA00022801"/>
    </source>
</evidence>
<keyword evidence="9" id="KW-1185">Reference proteome</keyword>
<gene>
    <name evidence="8" type="ORF">ADUPG1_009139</name>
</gene>
<keyword evidence="6" id="KW-0325">Glycoprotein</keyword>
<dbReference type="EC" id="3.1.1.-" evidence="7"/>
<evidence type="ECO:0000256" key="7">
    <source>
        <dbReference type="RuleBase" id="RU364138"/>
    </source>
</evidence>
<comment type="similarity">
    <text evidence="1 7">Belongs to the phospholipase B-like family.</text>
</comment>
<feature type="signal peptide" evidence="7">
    <location>
        <begin position="1"/>
        <end position="25"/>
    </location>
</feature>
<sequence length="579" mass="65754">MKYFQTIYFVFLLSIAFSLFNEVKSDATNGSIQYGCVKKILGVWSLETFGMNCYAEGSFEDDIDTTGWGVYNVTTDDSQSDLDQAYAAGFLEGRLTAVRFAQHWKNYIQHFRAQFSDGEIDPAAYTWISDNEDWMENMIANNPDDDYWISAETILEQLKGFFKGYTSSDDITDDDRMDWTSFLTYQAEGDFYEIIPALDTSARPVLSGPDAWSRGRLESFSRSTTSCSALIRLLDNNSDMYISHATWTTYQEMDRIYKFQALNMDVNINKHFSYSSKFGYVHSKDDWLIMSASSSAPAMVMFETTNSVFNDELYDLVVPQSSLTWLRSLIASRLATSPEEWATIFSRYHSGTYTSSWHVLDYSRFNAGASDDSVLESGALWLFEEMPGSYDMADITDQIIENGGYYASYNIPYFVDIYNTAGYDQAAEQYGDEYVYDKAPRALIFARDAPTISDVPDMKRVMRFNQYDVDEYSDGHGDCAISARDDLPPVDMTSAAKLVIPSPFSEITNSSVSAFGGIDAKITTNKLSKKHYSYTQSGPTHDDQAAFYWSQDDSFSSLSHVGQPEKWDFDWVDLKPTLF</sequence>
<dbReference type="Pfam" id="PF04916">
    <property type="entry name" value="Phospholip_B"/>
    <property type="match status" value="1"/>
</dbReference>
<dbReference type="Gene3D" id="3.60.60.30">
    <property type="match status" value="1"/>
</dbReference>
<evidence type="ECO:0000313" key="8">
    <source>
        <dbReference type="EMBL" id="GKT36113.1"/>
    </source>
</evidence>
<evidence type="ECO:0000256" key="2">
    <source>
        <dbReference type="ARBA" id="ARBA00022729"/>
    </source>
</evidence>
<reference evidence="8" key="1">
    <citation type="submission" date="2022-03" db="EMBL/GenBank/DDBJ databases">
        <title>Draft genome sequence of Aduncisulcus paluster, a free-living microaerophilic Fornicata.</title>
        <authorList>
            <person name="Yuyama I."/>
            <person name="Kume K."/>
            <person name="Tamura T."/>
            <person name="Inagaki Y."/>
            <person name="Hashimoto T."/>
        </authorList>
    </citation>
    <scope>NUCLEOTIDE SEQUENCE</scope>
    <source>
        <strain evidence="8">NY0171</strain>
    </source>
</reference>
<dbReference type="EMBL" id="BQXS01011146">
    <property type="protein sequence ID" value="GKT36113.1"/>
    <property type="molecule type" value="Genomic_DNA"/>
</dbReference>
<keyword evidence="4 7" id="KW-0442">Lipid degradation</keyword>
<evidence type="ECO:0000256" key="4">
    <source>
        <dbReference type="ARBA" id="ARBA00022963"/>
    </source>
</evidence>
<keyword evidence="2 7" id="KW-0732">Signal</keyword>
<dbReference type="Proteomes" id="UP001057375">
    <property type="component" value="Unassembled WGS sequence"/>
</dbReference>
<evidence type="ECO:0000256" key="1">
    <source>
        <dbReference type="ARBA" id="ARBA00007835"/>
    </source>
</evidence>
<dbReference type="PANTHER" id="PTHR12370">
    <property type="entry name" value="PHOSPHOLIPASE B-RELATED"/>
    <property type="match status" value="1"/>
</dbReference>
<evidence type="ECO:0000256" key="6">
    <source>
        <dbReference type="ARBA" id="ARBA00023180"/>
    </source>
</evidence>
<organism evidence="8 9">
    <name type="scientific">Aduncisulcus paluster</name>
    <dbReference type="NCBI Taxonomy" id="2918883"/>
    <lineage>
        <taxon>Eukaryota</taxon>
        <taxon>Metamonada</taxon>
        <taxon>Carpediemonas-like organisms</taxon>
        <taxon>Aduncisulcus</taxon>
    </lineage>
</organism>
<evidence type="ECO:0000313" key="9">
    <source>
        <dbReference type="Proteomes" id="UP001057375"/>
    </source>
</evidence>
<comment type="caution">
    <text evidence="8">The sequence shown here is derived from an EMBL/GenBank/DDBJ whole genome shotgun (WGS) entry which is preliminary data.</text>
</comment>
<feature type="chain" id="PRO_5044949927" description="Phospholipase B-like" evidence="7">
    <location>
        <begin position="26"/>
        <end position="579"/>
    </location>
</feature>
<dbReference type="InterPro" id="IPR007000">
    <property type="entry name" value="PLipase_B-like"/>
</dbReference>
<name>A0ABQ5KUH8_9EUKA</name>
<proteinExistence type="inferred from homology"/>
<accession>A0ABQ5KUH8</accession>
<comment type="function">
    <text evidence="7">Putative phospholipase.</text>
</comment>
<protein>
    <recommendedName>
        <fullName evidence="7">Phospholipase B-like</fullName>
        <ecNumber evidence="7">3.1.1.-</ecNumber>
    </recommendedName>
</protein>
<evidence type="ECO:0000256" key="5">
    <source>
        <dbReference type="ARBA" id="ARBA00023098"/>
    </source>
</evidence>